<dbReference type="AlphaFoldDB" id="W9H4K6"/>
<proteinExistence type="predicted"/>
<dbReference type="Proteomes" id="UP000019486">
    <property type="component" value="Unassembled WGS sequence"/>
</dbReference>
<comment type="caution">
    <text evidence="1">The sequence shown here is derived from an EMBL/GenBank/DDBJ whole genome shotgun (WGS) entry which is preliminary data.</text>
</comment>
<organism evidence="1 2">
    <name type="scientific">Skermanella stibiiresistens SB22</name>
    <dbReference type="NCBI Taxonomy" id="1385369"/>
    <lineage>
        <taxon>Bacteria</taxon>
        <taxon>Pseudomonadati</taxon>
        <taxon>Pseudomonadota</taxon>
        <taxon>Alphaproteobacteria</taxon>
        <taxon>Rhodospirillales</taxon>
        <taxon>Azospirillaceae</taxon>
        <taxon>Skermanella</taxon>
    </lineage>
</organism>
<protein>
    <submittedName>
        <fullName evidence="1">Uncharacterized protein</fullName>
    </submittedName>
</protein>
<sequence length="94" mass="10639">MTQRVLNTTIEFSQPFQLKGMEEPLPAGTYKIETHEELIEGLSFPAYRRTETLLFLRPPPGQPSLIQIAVVDPIDLEEARQRDEAARESLKGST</sequence>
<dbReference type="STRING" id="1385369.N825_10785"/>
<reference evidence="1 2" key="1">
    <citation type="submission" date="2013-08" db="EMBL/GenBank/DDBJ databases">
        <title>The genome sequence of Skermanella stibiiresistens.</title>
        <authorList>
            <person name="Zhu W."/>
            <person name="Wang G."/>
        </authorList>
    </citation>
    <scope>NUCLEOTIDE SEQUENCE [LARGE SCALE GENOMIC DNA]</scope>
    <source>
        <strain evidence="1 2">SB22</strain>
    </source>
</reference>
<gene>
    <name evidence="1" type="ORF">N825_10785</name>
</gene>
<dbReference type="RefSeq" id="WP_037456210.1">
    <property type="nucleotide sequence ID" value="NZ_AVFL01000016.1"/>
</dbReference>
<evidence type="ECO:0000313" key="1">
    <source>
        <dbReference type="EMBL" id="EWY38678.1"/>
    </source>
</evidence>
<name>W9H4K6_9PROT</name>
<dbReference type="EMBL" id="AVFL01000016">
    <property type="protein sequence ID" value="EWY38678.1"/>
    <property type="molecule type" value="Genomic_DNA"/>
</dbReference>
<dbReference type="OrthoDB" id="8378722at2"/>
<accession>W9H4K6</accession>
<keyword evidence="2" id="KW-1185">Reference proteome</keyword>
<evidence type="ECO:0000313" key="2">
    <source>
        <dbReference type="Proteomes" id="UP000019486"/>
    </source>
</evidence>